<evidence type="ECO:0008006" key="4">
    <source>
        <dbReference type="Google" id="ProtNLM"/>
    </source>
</evidence>
<evidence type="ECO:0000256" key="1">
    <source>
        <dbReference type="SAM" id="SignalP"/>
    </source>
</evidence>
<feature type="chain" id="PRO_5032870900" description="Glycosyltransferase" evidence="1">
    <location>
        <begin position="28"/>
        <end position="419"/>
    </location>
</feature>
<name>A0A835Y013_9CHLO</name>
<organism evidence="2 3">
    <name type="scientific">Edaphochlamys debaryana</name>
    <dbReference type="NCBI Taxonomy" id="47281"/>
    <lineage>
        <taxon>Eukaryota</taxon>
        <taxon>Viridiplantae</taxon>
        <taxon>Chlorophyta</taxon>
        <taxon>core chlorophytes</taxon>
        <taxon>Chlorophyceae</taxon>
        <taxon>CS clade</taxon>
        <taxon>Chlamydomonadales</taxon>
        <taxon>Chlamydomonadales incertae sedis</taxon>
        <taxon>Edaphochlamys</taxon>
    </lineage>
</organism>
<accession>A0A835Y013</accession>
<protein>
    <recommendedName>
        <fullName evidence="4">Glycosyltransferase</fullName>
    </recommendedName>
</protein>
<keyword evidence="1" id="KW-0732">Signal</keyword>
<dbReference type="Proteomes" id="UP000612055">
    <property type="component" value="Unassembled WGS sequence"/>
</dbReference>
<proteinExistence type="predicted"/>
<gene>
    <name evidence="2" type="ORF">HYH03_007797</name>
</gene>
<feature type="signal peptide" evidence="1">
    <location>
        <begin position="1"/>
        <end position="27"/>
    </location>
</feature>
<reference evidence="2" key="1">
    <citation type="journal article" date="2020" name="bioRxiv">
        <title>Comparative genomics of Chlamydomonas.</title>
        <authorList>
            <person name="Craig R.J."/>
            <person name="Hasan A.R."/>
            <person name="Ness R.W."/>
            <person name="Keightley P.D."/>
        </authorList>
    </citation>
    <scope>NUCLEOTIDE SEQUENCE</scope>
    <source>
        <strain evidence="2">CCAP 11/70</strain>
    </source>
</reference>
<evidence type="ECO:0000313" key="2">
    <source>
        <dbReference type="EMBL" id="KAG2494162.1"/>
    </source>
</evidence>
<dbReference type="AlphaFoldDB" id="A0A835Y013"/>
<keyword evidence="3" id="KW-1185">Reference proteome</keyword>
<evidence type="ECO:0000313" key="3">
    <source>
        <dbReference type="Proteomes" id="UP000612055"/>
    </source>
</evidence>
<sequence length="419" mass="47268">MLHKGGAAVRAALLILPFFLGPCAVDAGGGYTIYNDIYNHWHVFAGVIAAVRKHIDPRPDLLWMAERDLKAPEHKDPPYGLQEWLGDTAGAKTLADWRHIEFVRNPKTGMARDVNVVLKSELTWGPVDTLVCVSPELDEYKTCAYAAKYLKAKSVIALIHRGDFISPSSWFLDMRNHKEEIPVHLVAIVPHVVTSANHTLKGSRPLDWAMMVAPYTSPQPCKSKDCMTGFVVQGSLRHRSGNLKEGFIRDYDSLWRQMRTKEASSVRVKILGRGIKKDLGIPKALEDRVDYYSGIPFPEYWELIDKSYALVPFHNTPQYYTMRCSSTVLASLTTCVPLIADDQLLEAYYMFKKEHVYYQASGESEMDVMKRVMALPEKELLAKRAAVCKLRDEQLKRGAGVMEELVASGARRAARRALR</sequence>
<comment type="caution">
    <text evidence="2">The sequence shown here is derived from an EMBL/GenBank/DDBJ whole genome shotgun (WGS) entry which is preliminary data.</text>
</comment>
<dbReference type="OrthoDB" id="549336at2759"/>
<dbReference type="EMBL" id="JAEHOE010000033">
    <property type="protein sequence ID" value="KAG2494162.1"/>
    <property type="molecule type" value="Genomic_DNA"/>
</dbReference>